<dbReference type="OrthoDB" id="3174560at2"/>
<protein>
    <submittedName>
        <fullName evidence="2">Type II toxin-antitoxin system antitoxin, RelB/DinJ family</fullName>
    </submittedName>
</protein>
<dbReference type="Proteomes" id="UP000245506">
    <property type="component" value="Unassembled WGS sequence"/>
</dbReference>
<comment type="caution">
    <text evidence="2">The sequence shown here is derived from an EMBL/GenBank/DDBJ whole genome shotgun (WGS) entry which is preliminary data.</text>
</comment>
<proteinExistence type="predicted"/>
<dbReference type="AlphaFoldDB" id="A0A317C4G2"/>
<sequence length="91" mass="10529">MSKIQTSLRIEEESLNEAKQILSRLGMNFSEAVNMFTCMIVEKNGLPFPVQLPEKRNEQQDLRAILAGFSDDFMSNGREQPHLQKREDPFE</sequence>
<dbReference type="Gene3D" id="1.10.1220.10">
    <property type="entry name" value="Met repressor-like"/>
    <property type="match status" value="1"/>
</dbReference>
<feature type="region of interest" description="Disordered" evidence="1">
    <location>
        <begin position="72"/>
        <end position="91"/>
    </location>
</feature>
<gene>
    <name evidence="2" type="ORF">DKT75_17890</name>
</gene>
<name>A0A317C4G2_9GAMM</name>
<dbReference type="InterPro" id="IPR007337">
    <property type="entry name" value="RelB/DinJ"/>
</dbReference>
<reference evidence="2 3" key="1">
    <citation type="submission" date="2018-05" db="EMBL/GenBank/DDBJ databases">
        <title>Leucothrix arctica sp. nov., isolated from Arctic seawater.</title>
        <authorList>
            <person name="Choi A."/>
            <person name="Baek K."/>
        </authorList>
    </citation>
    <scope>NUCLEOTIDE SEQUENCE [LARGE SCALE GENOMIC DNA]</scope>
    <source>
        <strain evidence="2 3">IMCC9719</strain>
    </source>
</reference>
<dbReference type="NCBIfam" id="TIGR02384">
    <property type="entry name" value="RelB_DinJ"/>
    <property type="match status" value="1"/>
</dbReference>
<accession>A0A317C4G2</accession>
<dbReference type="InterPro" id="IPR013321">
    <property type="entry name" value="Arc_rbn_hlx_hlx"/>
</dbReference>
<organism evidence="2 3">
    <name type="scientific">Leucothrix arctica</name>
    <dbReference type="NCBI Taxonomy" id="1481894"/>
    <lineage>
        <taxon>Bacteria</taxon>
        <taxon>Pseudomonadati</taxon>
        <taxon>Pseudomonadota</taxon>
        <taxon>Gammaproteobacteria</taxon>
        <taxon>Thiotrichales</taxon>
        <taxon>Thiotrichaceae</taxon>
        <taxon>Leucothrix</taxon>
    </lineage>
</organism>
<evidence type="ECO:0000256" key="1">
    <source>
        <dbReference type="SAM" id="MobiDB-lite"/>
    </source>
</evidence>
<dbReference type="GO" id="GO:0006355">
    <property type="term" value="P:regulation of DNA-templated transcription"/>
    <property type="evidence" value="ECO:0007669"/>
    <property type="project" value="InterPro"/>
</dbReference>
<evidence type="ECO:0000313" key="3">
    <source>
        <dbReference type="Proteomes" id="UP000245506"/>
    </source>
</evidence>
<dbReference type="EMBL" id="QGKL01000042">
    <property type="protein sequence ID" value="PWQ93494.1"/>
    <property type="molecule type" value="Genomic_DNA"/>
</dbReference>
<feature type="compositionally biased region" description="Basic and acidic residues" evidence="1">
    <location>
        <begin position="79"/>
        <end position="91"/>
    </location>
</feature>
<keyword evidence="3" id="KW-1185">Reference proteome</keyword>
<evidence type="ECO:0000313" key="2">
    <source>
        <dbReference type="EMBL" id="PWQ93494.1"/>
    </source>
</evidence>
<dbReference type="RefSeq" id="WP_109825332.1">
    <property type="nucleotide sequence ID" value="NZ_QGKL01000042.1"/>
</dbReference>
<dbReference type="Pfam" id="PF04221">
    <property type="entry name" value="RelB"/>
    <property type="match status" value="1"/>
</dbReference>